<organism evidence="1">
    <name type="scientific">viral metagenome</name>
    <dbReference type="NCBI Taxonomy" id="1070528"/>
    <lineage>
        <taxon>unclassified sequences</taxon>
        <taxon>metagenomes</taxon>
        <taxon>organismal metagenomes</taxon>
    </lineage>
</organism>
<sequence>MIFEFYGEPVAKGRARVFKDRAGNIRGVTPTKTRAYEDSIKLQAIEQMKNEPMFDGALLLRVDIFRSFPKSMSKKKRAEALPVTRPDLDNYVKAIKDALSGIVWYDDSQVVSLLARKFYRDKPGVFIEIVNL</sequence>
<dbReference type="GO" id="GO:0006281">
    <property type="term" value="P:DNA repair"/>
    <property type="evidence" value="ECO:0007669"/>
    <property type="project" value="InterPro"/>
</dbReference>
<dbReference type="InterPro" id="IPR036614">
    <property type="entry name" value="RusA-like_sf"/>
</dbReference>
<protein>
    <submittedName>
        <fullName evidence="1">Putative endodeoxyribonuclease</fullName>
    </submittedName>
</protein>
<gene>
    <name evidence="1" type="ORF">MM415B04786_0002</name>
</gene>
<proteinExistence type="predicted"/>
<dbReference type="SUPFAM" id="SSF103084">
    <property type="entry name" value="Holliday junction resolvase RusA"/>
    <property type="match status" value="1"/>
</dbReference>
<dbReference type="AlphaFoldDB" id="A0A6M3LAU0"/>
<reference evidence="1" key="1">
    <citation type="submission" date="2020-03" db="EMBL/GenBank/DDBJ databases">
        <title>The deep terrestrial virosphere.</title>
        <authorList>
            <person name="Holmfeldt K."/>
            <person name="Nilsson E."/>
            <person name="Simone D."/>
            <person name="Lopez-Fernandez M."/>
            <person name="Wu X."/>
            <person name="de Brujin I."/>
            <person name="Lundin D."/>
            <person name="Andersson A."/>
            <person name="Bertilsson S."/>
            <person name="Dopson M."/>
        </authorList>
    </citation>
    <scope>NUCLEOTIDE SEQUENCE</scope>
    <source>
        <strain evidence="1">MM415B04786</strain>
    </source>
</reference>
<dbReference type="EMBL" id="MT143050">
    <property type="protein sequence ID" value="QJA92237.1"/>
    <property type="molecule type" value="Genomic_DNA"/>
</dbReference>
<evidence type="ECO:0000313" key="1">
    <source>
        <dbReference type="EMBL" id="QJA92237.1"/>
    </source>
</evidence>
<dbReference type="InterPro" id="IPR008822">
    <property type="entry name" value="Endonuclease_RusA-like"/>
</dbReference>
<dbReference type="Pfam" id="PF05866">
    <property type="entry name" value="RusA"/>
    <property type="match status" value="1"/>
</dbReference>
<dbReference type="Gene3D" id="3.30.1330.70">
    <property type="entry name" value="Holliday junction resolvase RusA"/>
    <property type="match status" value="1"/>
</dbReference>
<accession>A0A6M3LAU0</accession>
<dbReference type="GO" id="GO:0000287">
    <property type="term" value="F:magnesium ion binding"/>
    <property type="evidence" value="ECO:0007669"/>
    <property type="project" value="InterPro"/>
</dbReference>
<dbReference type="GO" id="GO:0006310">
    <property type="term" value="P:DNA recombination"/>
    <property type="evidence" value="ECO:0007669"/>
    <property type="project" value="InterPro"/>
</dbReference>
<name>A0A6M3LAU0_9ZZZZ</name>